<evidence type="ECO:0000313" key="5">
    <source>
        <dbReference type="EMBL" id="KAK3319014.1"/>
    </source>
</evidence>
<evidence type="ECO:0000256" key="3">
    <source>
        <dbReference type="SAM" id="SignalP"/>
    </source>
</evidence>
<comment type="caution">
    <text evidence="5">The sequence shown here is derived from an EMBL/GenBank/DDBJ whole genome shotgun (WGS) entry which is preliminary data.</text>
</comment>
<dbReference type="InterPro" id="IPR035971">
    <property type="entry name" value="CBD_sf"/>
</dbReference>
<dbReference type="SMART" id="SM00236">
    <property type="entry name" value="fCBD"/>
    <property type="match status" value="1"/>
</dbReference>
<feature type="region of interest" description="Disordered" evidence="2">
    <location>
        <begin position="141"/>
        <end position="208"/>
    </location>
</feature>
<protein>
    <recommendedName>
        <fullName evidence="4">CBM1 domain-containing protein</fullName>
    </recommendedName>
</protein>
<accession>A0AAE0I5L5</accession>
<feature type="chain" id="PRO_5042170717" description="CBM1 domain-containing protein" evidence="3">
    <location>
        <begin position="26"/>
        <end position="208"/>
    </location>
</feature>
<dbReference type="PROSITE" id="PS00562">
    <property type="entry name" value="CBM1_1"/>
    <property type="match status" value="1"/>
</dbReference>
<feature type="region of interest" description="Disordered" evidence="2">
    <location>
        <begin position="86"/>
        <end position="124"/>
    </location>
</feature>
<dbReference type="PROSITE" id="PS51164">
    <property type="entry name" value="CBM1_2"/>
    <property type="match status" value="1"/>
</dbReference>
<feature type="compositionally biased region" description="Acidic residues" evidence="2">
    <location>
        <begin position="153"/>
        <end position="172"/>
    </location>
</feature>
<feature type="compositionally biased region" description="Basic residues" evidence="2">
    <location>
        <begin position="185"/>
        <end position="197"/>
    </location>
</feature>
<gene>
    <name evidence="5" type="ORF">B0H66DRAFT_623330</name>
</gene>
<dbReference type="InterPro" id="IPR000254">
    <property type="entry name" value="CBD"/>
</dbReference>
<name>A0AAE0I5L5_9PEZI</name>
<keyword evidence="1 3" id="KW-0732">Signal</keyword>
<evidence type="ECO:0000259" key="4">
    <source>
        <dbReference type="PROSITE" id="PS51164"/>
    </source>
</evidence>
<dbReference type="AlphaFoldDB" id="A0AAE0I5L5"/>
<feature type="domain" description="CBM1" evidence="4">
    <location>
        <begin position="27"/>
        <end position="63"/>
    </location>
</feature>
<feature type="signal peptide" evidence="3">
    <location>
        <begin position="1"/>
        <end position="25"/>
    </location>
</feature>
<organism evidence="5 6">
    <name type="scientific">Apodospora peruviana</name>
    <dbReference type="NCBI Taxonomy" id="516989"/>
    <lineage>
        <taxon>Eukaryota</taxon>
        <taxon>Fungi</taxon>
        <taxon>Dikarya</taxon>
        <taxon>Ascomycota</taxon>
        <taxon>Pezizomycotina</taxon>
        <taxon>Sordariomycetes</taxon>
        <taxon>Sordariomycetidae</taxon>
        <taxon>Sordariales</taxon>
        <taxon>Lasiosphaeriaceae</taxon>
        <taxon>Apodospora</taxon>
    </lineage>
</organism>
<keyword evidence="6" id="KW-1185">Reference proteome</keyword>
<proteinExistence type="predicted"/>
<evidence type="ECO:0000256" key="1">
    <source>
        <dbReference type="ARBA" id="ARBA00022729"/>
    </source>
</evidence>
<dbReference type="GO" id="GO:0030248">
    <property type="term" value="F:cellulose binding"/>
    <property type="evidence" value="ECO:0007669"/>
    <property type="project" value="InterPro"/>
</dbReference>
<dbReference type="SUPFAM" id="SSF57180">
    <property type="entry name" value="Cellulose-binding domain"/>
    <property type="match status" value="1"/>
</dbReference>
<evidence type="ECO:0000313" key="6">
    <source>
        <dbReference type="Proteomes" id="UP001283341"/>
    </source>
</evidence>
<dbReference type="EMBL" id="JAUEDM010000004">
    <property type="protein sequence ID" value="KAK3319014.1"/>
    <property type="molecule type" value="Genomic_DNA"/>
</dbReference>
<reference evidence="5" key="1">
    <citation type="journal article" date="2023" name="Mol. Phylogenet. Evol.">
        <title>Genome-scale phylogeny and comparative genomics of the fungal order Sordariales.</title>
        <authorList>
            <person name="Hensen N."/>
            <person name="Bonometti L."/>
            <person name="Westerberg I."/>
            <person name="Brannstrom I.O."/>
            <person name="Guillou S."/>
            <person name="Cros-Aarteil S."/>
            <person name="Calhoun S."/>
            <person name="Haridas S."/>
            <person name="Kuo A."/>
            <person name="Mondo S."/>
            <person name="Pangilinan J."/>
            <person name="Riley R."/>
            <person name="LaButti K."/>
            <person name="Andreopoulos B."/>
            <person name="Lipzen A."/>
            <person name="Chen C."/>
            <person name="Yan M."/>
            <person name="Daum C."/>
            <person name="Ng V."/>
            <person name="Clum A."/>
            <person name="Steindorff A."/>
            <person name="Ohm R.A."/>
            <person name="Martin F."/>
            <person name="Silar P."/>
            <person name="Natvig D.O."/>
            <person name="Lalanne C."/>
            <person name="Gautier V."/>
            <person name="Ament-Velasquez S.L."/>
            <person name="Kruys A."/>
            <person name="Hutchinson M.I."/>
            <person name="Powell A.J."/>
            <person name="Barry K."/>
            <person name="Miller A.N."/>
            <person name="Grigoriev I.V."/>
            <person name="Debuchy R."/>
            <person name="Gladieux P."/>
            <person name="Hiltunen Thoren M."/>
            <person name="Johannesson H."/>
        </authorList>
    </citation>
    <scope>NUCLEOTIDE SEQUENCE</scope>
    <source>
        <strain evidence="5">CBS 118394</strain>
    </source>
</reference>
<reference evidence="5" key="2">
    <citation type="submission" date="2023-06" db="EMBL/GenBank/DDBJ databases">
        <authorList>
            <consortium name="Lawrence Berkeley National Laboratory"/>
            <person name="Haridas S."/>
            <person name="Hensen N."/>
            <person name="Bonometti L."/>
            <person name="Westerberg I."/>
            <person name="Brannstrom I.O."/>
            <person name="Guillou S."/>
            <person name="Cros-Aarteil S."/>
            <person name="Calhoun S."/>
            <person name="Kuo A."/>
            <person name="Mondo S."/>
            <person name="Pangilinan J."/>
            <person name="Riley R."/>
            <person name="Labutti K."/>
            <person name="Andreopoulos B."/>
            <person name="Lipzen A."/>
            <person name="Chen C."/>
            <person name="Yanf M."/>
            <person name="Daum C."/>
            <person name="Ng V."/>
            <person name="Clum A."/>
            <person name="Steindorff A."/>
            <person name="Ohm R."/>
            <person name="Martin F."/>
            <person name="Silar P."/>
            <person name="Natvig D."/>
            <person name="Lalanne C."/>
            <person name="Gautier V."/>
            <person name="Ament-Velasquez S.L."/>
            <person name="Kruys A."/>
            <person name="Hutchinson M.I."/>
            <person name="Powell A.J."/>
            <person name="Barry K."/>
            <person name="Miller A.N."/>
            <person name="Grigoriev I.V."/>
            <person name="Debuchy R."/>
            <person name="Gladieux P."/>
            <person name="Thoren M.H."/>
            <person name="Johannesson H."/>
        </authorList>
    </citation>
    <scope>NUCLEOTIDE SEQUENCE</scope>
    <source>
        <strain evidence="5">CBS 118394</strain>
    </source>
</reference>
<dbReference type="GO" id="GO:0005576">
    <property type="term" value="C:extracellular region"/>
    <property type="evidence" value="ECO:0007669"/>
    <property type="project" value="InterPro"/>
</dbReference>
<dbReference type="GO" id="GO:0005975">
    <property type="term" value="P:carbohydrate metabolic process"/>
    <property type="evidence" value="ECO:0007669"/>
    <property type="project" value="InterPro"/>
</dbReference>
<feature type="compositionally biased region" description="Polar residues" evidence="2">
    <location>
        <begin position="112"/>
        <end position="124"/>
    </location>
</feature>
<dbReference type="Proteomes" id="UP001283341">
    <property type="component" value="Unassembled WGS sequence"/>
</dbReference>
<evidence type="ECO:0000256" key="2">
    <source>
        <dbReference type="SAM" id="MobiDB-lite"/>
    </source>
</evidence>
<sequence length="208" mass="21664">MISTTPMILVSAAAALLLAVPLASAQKTQSVYGQCGGSGYSGPTACAQGNYCSWGNDYYEQCVPGEAEPEEGESALDDPLCEEGDEECLAAGDPEPTEVESEPTPTPVSRVTGGSAQPTRTSVFNPFGASPSVIIIGGHTYSLLPPTPTTPPAEEEGEEEIIEGEEEGEGQGEDGGAASAVAKKMAARRHRPARRTKAVPWQRRGGRK</sequence>
<dbReference type="Pfam" id="PF00734">
    <property type="entry name" value="CBM_1"/>
    <property type="match status" value="1"/>
</dbReference>